<evidence type="ECO:0000313" key="2">
    <source>
        <dbReference type="EMBL" id="KAF5896589.1"/>
    </source>
</evidence>
<feature type="non-terminal residue" evidence="2">
    <location>
        <position position="66"/>
    </location>
</feature>
<keyword evidence="3" id="KW-1185">Reference proteome</keyword>
<comment type="caution">
    <text evidence="2">The sequence shown here is derived from an EMBL/GenBank/DDBJ whole genome shotgun (WGS) entry which is preliminary data.</text>
</comment>
<evidence type="ECO:0000313" key="3">
    <source>
        <dbReference type="Proteomes" id="UP000727407"/>
    </source>
</evidence>
<gene>
    <name evidence="2" type="primary">fht</name>
    <name evidence="2" type="ORF">DAT39_013709</name>
</gene>
<evidence type="ECO:0000256" key="1">
    <source>
        <dbReference type="SAM" id="MobiDB-lite"/>
    </source>
</evidence>
<reference evidence="2" key="1">
    <citation type="submission" date="2020-07" db="EMBL/GenBank/DDBJ databases">
        <title>Clarias magur genome sequencing, assembly and annotation.</title>
        <authorList>
            <person name="Kushwaha B."/>
            <person name="Kumar R."/>
            <person name="Das P."/>
            <person name="Joshi C.G."/>
            <person name="Kumar D."/>
            <person name="Nagpure N.S."/>
            <person name="Pandey M."/>
            <person name="Agarwal S."/>
            <person name="Srivastava S."/>
            <person name="Singh M."/>
            <person name="Sahoo L."/>
            <person name="Jayasankar P."/>
            <person name="Meher P.K."/>
            <person name="Koringa P.G."/>
            <person name="Iquebal M.A."/>
            <person name="Das S.P."/>
            <person name="Bit A."/>
            <person name="Patnaik S."/>
            <person name="Patel N."/>
            <person name="Shah T.M."/>
            <person name="Hinsu A."/>
            <person name="Jena J.K."/>
        </authorList>
    </citation>
    <scope>NUCLEOTIDE SEQUENCE</scope>
    <source>
        <strain evidence="2">CIFAMagur01</strain>
        <tissue evidence="2">Testis</tissue>
    </source>
</reference>
<dbReference type="EMBL" id="QNUK01000271">
    <property type="protein sequence ID" value="KAF5896589.1"/>
    <property type="molecule type" value="Genomic_DNA"/>
</dbReference>
<sequence length="66" mass="7180">MSVAGSPKEEGKGTLSSHLSIPGTTHQKRVIELSRVSFAAPNPSPNAQLYPEAMFFRTPIFPAHFL</sequence>
<feature type="compositionally biased region" description="Polar residues" evidence="1">
    <location>
        <begin position="14"/>
        <end position="23"/>
    </location>
</feature>
<organism evidence="2 3">
    <name type="scientific">Clarias magur</name>
    <name type="common">Asian catfish</name>
    <name type="synonym">Macropteronotus magur</name>
    <dbReference type="NCBI Taxonomy" id="1594786"/>
    <lineage>
        <taxon>Eukaryota</taxon>
        <taxon>Metazoa</taxon>
        <taxon>Chordata</taxon>
        <taxon>Craniata</taxon>
        <taxon>Vertebrata</taxon>
        <taxon>Euteleostomi</taxon>
        <taxon>Actinopterygii</taxon>
        <taxon>Neopterygii</taxon>
        <taxon>Teleostei</taxon>
        <taxon>Ostariophysi</taxon>
        <taxon>Siluriformes</taxon>
        <taxon>Clariidae</taxon>
        <taxon>Clarias</taxon>
    </lineage>
</organism>
<accession>A0A8J4UDH8</accession>
<dbReference type="AlphaFoldDB" id="A0A8J4UDH8"/>
<feature type="non-terminal residue" evidence="2">
    <location>
        <position position="1"/>
    </location>
</feature>
<feature type="region of interest" description="Disordered" evidence="1">
    <location>
        <begin position="1"/>
        <end position="23"/>
    </location>
</feature>
<protein>
    <submittedName>
        <fullName evidence="2">Selenocysteine insertion sequence-binding protein 2</fullName>
    </submittedName>
</protein>
<name>A0A8J4UDH8_CLAMG</name>
<dbReference type="Proteomes" id="UP000727407">
    <property type="component" value="Unassembled WGS sequence"/>
</dbReference>
<proteinExistence type="predicted"/>